<evidence type="ECO:0000256" key="2">
    <source>
        <dbReference type="ARBA" id="ARBA00022692"/>
    </source>
</evidence>
<keyword evidence="2" id="KW-0812">Transmembrane</keyword>
<evidence type="ECO:0000256" key="5">
    <source>
        <dbReference type="ARBA" id="ARBA00023140"/>
    </source>
</evidence>
<name>Q4TIM0_TETNG</name>
<comment type="function">
    <text evidence="6">Catalyzes the reduction of saturated and unsaturated C16 or C18 fatty acyl-CoA to fatty alcohols. It plays an essential role in the production of ether lipids/plasmalogens which synthesis requires fatty alcohols. In parallel, it is also required for wax monoesters production since fatty alcohols also constitute a substrate for their synthesis.</text>
</comment>
<dbReference type="SUPFAM" id="SSF51735">
    <property type="entry name" value="NAD(P)-binding Rossmann-fold domains"/>
    <property type="match status" value="1"/>
</dbReference>
<organism evidence="17">
    <name type="scientific">Tetraodon nigroviridis</name>
    <name type="common">Spotted green pufferfish</name>
    <name type="synonym">Chelonodon nigroviridis</name>
    <dbReference type="NCBI Taxonomy" id="99883"/>
    <lineage>
        <taxon>Eukaryota</taxon>
        <taxon>Metazoa</taxon>
        <taxon>Chordata</taxon>
        <taxon>Craniata</taxon>
        <taxon>Vertebrata</taxon>
        <taxon>Euteleostomi</taxon>
        <taxon>Actinopterygii</taxon>
        <taxon>Neopterygii</taxon>
        <taxon>Teleostei</taxon>
        <taxon>Neoteleostei</taxon>
        <taxon>Acanthomorphata</taxon>
        <taxon>Eupercaria</taxon>
        <taxon>Tetraodontiformes</taxon>
        <taxon>Tetradontoidea</taxon>
        <taxon>Tetraodontidae</taxon>
        <taxon>Tetraodon</taxon>
    </lineage>
</organism>
<dbReference type="Gene3D" id="3.40.50.720">
    <property type="entry name" value="NAD(P)-binding Rossmann-like Domain"/>
    <property type="match status" value="1"/>
</dbReference>
<dbReference type="GO" id="GO:0005778">
    <property type="term" value="C:peroxisomal membrane"/>
    <property type="evidence" value="ECO:0007669"/>
    <property type="project" value="UniProtKB-SubCell"/>
</dbReference>
<comment type="catalytic activity">
    <reaction evidence="9">
        <text>octadecanoyl-CoA + 2 NADPH + 2 H(+) = octadecan-1-ol + 2 NADP(+) + CoA</text>
        <dbReference type="Rhea" id="RHEA:36319"/>
        <dbReference type="ChEBI" id="CHEBI:15378"/>
        <dbReference type="ChEBI" id="CHEBI:32154"/>
        <dbReference type="ChEBI" id="CHEBI:57287"/>
        <dbReference type="ChEBI" id="CHEBI:57394"/>
        <dbReference type="ChEBI" id="CHEBI:57783"/>
        <dbReference type="ChEBI" id="CHEBI:58349"/>
        <dbReference type="EC" id="1.2.1.84"/>
    </reaction>
    <physiologicalReaction direction="left-to-right" evidence="9">
        <dbReference type="Rhea" id="RHEA:36320"/>
    </physiologicalReaction>
</comment>
<comment type="catalytic activity">
    <reaction evidence="13">
        <text>16-methylheptadecanoyl-CoA + 2 NADPH + 2 H(+) = 16-methylheptadecan-1-ol + 2 NADP(+) + CoA</text>
        <dbReference type="Rhea" id="RHEA:81763"/>
        <dbReference type="ChEBI" id="CHEBI:15378"/>
        <dbReference type="ChEBI" id="CHEBI:57287"/>
        <dbReference type="ChEBI" id="CHEBI:57783"/>
        <dbReference type="ChEBI" id="CHEBI:58349"/>
        <dbReference type="ChEBI" id="CHEBI:84911"/>
        <dbReference type="ChEBI" id="CHEBI:231998"/>
    </reaction>
    <physiologicalReaction direction="left-to-right" evidence="13">
        <dbReference type="Rhea" id="RHEA:81764"/>
    </physiologicalReaction>
</comment>
<evidence type="ECO:0000256" key="14">
    <source>
        <dbReference type="ARBA" id="ARBA00049930"/>
    </source>
</evidence>
<accession>Q4TIM0</accession>
<evidence type="ECO:0000256" key="12">
    <source>
        <dbReference type="ARBA" id="ARBA00049865"/>
    </source>
</evidence>
<dbReference type="PANTHER" id="PTHR11011:SF119">
    <property type="entry name" value="FATTY ACYL-COA REDUCTASE 1"/>
    <property type="match status" value="1"/>
</dbReference>
<evidence type="ECO:0000313" key="17">
    <source>
        <dbReference type="EMBL" id="CAF87262.1"/>
    </source>
</evidence>
<reference evidence="17" key="1">
    <citation type="journal article" date="2004" name="Nature">
        <title>Genome duplication in the teleost fish Tetraodon nigroviridis reveals the early vertebrate proto-karyotype.</title>
        <authorList>
            <person name="Jaillon O."/>
            <person name="Aury J.-M."/>
            <person name="Brunet F."/>
            <person name="Petit J.-L."/>
            <person name="Stange-Thomann N."/>
            <person name="Mauceli E."/>
            <person name="Bouneau L."/>
            <person name="Fischer C."/>
            <person name="Ozouf-Costaz C."/>
            <person name="Bernot A."/>
            <person name="Nicaud S."/>
            <person name="Jaffe D."/>
            <person name="Fisher S."/>
            <person name="Lutfalla G."/>
            <person name="Dossat C."/>
            <person name="Segurens B."/>
            <person name="Dasilva C."/>
            <person name="Salanoubat M."/>
            <person name="Levy M."/>
            <person name="Boudet N."/>
            <person name="Castellano S."/>
            <person name="Anthouard V."/>
            <person name="Jubin C."/>
            <person name="Castelli V."/>
            <person name="Katinka M."/>
            <person name="Vacherie B."/>
            <person name="Biemont C."/>
            <person name="Skalli Z."/>
            <person name="Cattolico L."/>
            <person name="Poulain J."/>
            <person name="De Berardinis V."/>
            <person name="Cruaud C."/>
            <person name="Duprat S."/>
            <person name="Brottier P."/>
            <person name="Coutanceau J.-P."/>
            <person name="Gouzy J."/>
            <person name="Parra G."/>
            <person name="Lardier G."/>
            <person name="Chapple C."/>
            <person name="McKernan K.J."/>
            <person name="McEwan P."/>
            <person name="Bosak S."/>
            <person name="Kellis M."/>
            <person name="Volff J.-N."/>
            <person name="Guigo R."/>
            <person name="Zody M.C."/>
            <person name="Mesirov J."/>
            <person name="Lindblad-Toh K."/>
            <person name="Birren B."/>
            <person name="Nusbaum C."/>
            <person name="Kahn D."/>
            <person name="Robinson-Rechavi M."/>
            <person name="Laudet V."/>
            <person name="Schachter V."/>
            <person name="Quetier F."/>
            <person name="Saurin W."/>
            <person name="Scarpelli C."/>
            <person name="Wincker P."/>
            <person name="Lander E.S."/>
            <person name="Weissenbach J."/>
            <person name="Roest Crollius H."/>
        </authorList>
    </citation>
    <scope>NUCLEOTIDE SEQUENCE [LARGE SCALE GENOMIC DNA]</scope>
</reference>
<keyword evidence="3" id="KW-1133">Transmembrane helix</keyword>
<dbReference type="OrthoDB" id="429813at2759"/>
<dbReference type="GO" id="GO:0102965">
    <property type="term" value="F:alcohol-forming long-chain fatty acyl-CoA reductase activity"/>
    <property type="evidence" value="ECO:0007669"/>
    <property type="project" value="UniProtKB-EC"/>
</dbReference>
<keyword evidence="4" id="KW-0472">Membrane</keyword>
<evidence type="ECO:0000256" key="4">
    <source>
        <dbReference type="ARBA" id="ARBA00023136"/>
    </source>
</evidence>
<reference evidence="17" key="2">
    <citation type="submission" date="2004-02" db="EMBL/GenBank/DDBJ databases">
        <authorList>
            <consortium name="Genoscope"/>
            <consortium name="Whitehead Institute Centre for Genome Research"/>
        </authorList>
    </citation>
    <scope>NUCLEOTIDE SEQUENCE</scope>
</reference>
<evidence type="ECO:0000256" key="7">
    <source>
        <dbReference type="ARBA" id="ARBA00047362"/>
    </source>
</evidence>
<dbReference type="PANTHER" id="PTHR11011">
    <property type="entry name" value="MALE STERILITY PROTEIN 2-RELATED"/>
    <property type="match status" value="1"/>
</dbReference>
<evidence type="ECO:0000256" key="3">
    <source>
        <dbReference type="ARBA" id="ARBA00022989"/>
    </source>
</evidence>
<dbReference type="InterPro" id="IPR036291">
    <property type="entry name" value="NAD(P)-bd_dom_sf"/>
</dbReference>
<comment type="catalytic activity">
    <reaction evidence="8">
        <text>(9Z)-octadecenoyl-CoA + 2 NADPH + 2 H(+) = (9Z)-octadecen-1-ol + 2 NADP(+) + CoA</text>
        <dbReference type="Rhea" id="RHEA:36323"/>
        <dbReference type="ChEBI" id="CHEBI:15378"/>
        <dbReference type="ChEBI" id="CHEBI:57287"/>
        <dbReference type="ChEBI" id="CHEBI:57387"/>
        <dbReference type="ChEBI" id="CHEBI:57783"/>
        <dbReference type="ChEBI" id="CHEBI:58349"/>
        <dbReference type="ChEBI" id="CHEBI:73504"/>
    </reaction>
    <physiologicalReaction direction="left-to-right" evidence="8">
        <dbReference type="Rhea" id="RHEA:36324"/>
    </physiologicalReaction>
</comment>
<dbReference type="GO" id="GO:0080019">
    <property type="term" value="F:alcohol-forming very long-chain fatty acyl-CoA reductase activity"/>
    <property type="evidence" value="ECO:0007669"/>
    <property type="project" value="InterPro"/>
</dbReference>
<comment type="catalytic activity">
    <reaction evidence="10">
        <text>hexadecanoyl-CoA + 2 NADPH + 2 H(+) = hexadecan-1-ol + 2 NADP(+) + CoA</text>
        <dbReference type="Rhea" id="RHEA:36315"/>
        <dbReference type="ChEBI" id="CHEBI:15378"/>
        <dbReference type="ChEBI" id="CHEBI:16125"/>
        <dbReference type="ChEBI" id="CHEBI:57287"/>
        <dbReference type="ChEBI" id="CHEBI:57379"/>
        <dbReference type="ChEBI" id="CHEBI:57783"/>
        <dbReference type="ChEBI" id="CHEBI:58349"/>
        <dbReference type="EC" id="1.2.1.84"/>
    </reaction>
    <physiologicalReaction direction="left-to-right" evidence="10">
        <dbReference type="Rhea" id="RHEA:36316"/>
    </physiologicalReaction>
</comment>
<dbReference type="InterPro" id="IPR013120">
    <property type="entry name" value="FAR_NAD-bd"/>
</dbReference>
<evidence type="ECO:0000256" key="1">
    <source>
        <dbReference type="ARBA" id="ARBA00004549"/>
    </source>
</evidence>
<comment type="similarity">
    <text evidence="15">Belongs to the fatty acyl-CoA reductase family.</text>
</comment>
<evidence type="ECO:0000259" key="16">
    <source>
        <dbReference type="Pfam" id="PF07993"/>
    </source>
</evidence>
<feature type="non-terminal residue" evidence="17">
    <location>
        <position position="1"/>
    </location>
</feature>
<feature type="domain" description="Thioester reductase (TE)" evidence="16">
    <location>
        <begin position="2"/>
        <end position="51"/>
    </location>
</feature>
<protein>
    <recommendedName>
        <fullName evidence="15">Fatty acyl-CoA reductase</fullName>
        <ecNumber evidence="15">1.2.1.84</ecNumber>
    </recommendedName>
</protein>
<keyword evidence="15" id="KW-0521">NADP</keyword>
<keyword evidence="15" id="KW-0444">Lipid biosynthesis</keyword>
<evidence type="ECO:0000256" key="9">
    <source>
        <dbReference type="ARBA" id="ARBA00047991"/>
    </source>
</evidence>
<comment type="catalytic activity">
    <reaction evidence="14">
        <text>eicosanoyl-CoA + 2 NADPH + 2 H(+) = eicosan-1-ol + 2 NADP(+) + CoA</text>
        <dbReference type="Rhea" id="RHEA:81727"/>
        <dbReference type="ChEBI" id="CHEBI:15378"/>
        <dbReference type="ChEBI" id="CHEBI:57287"/>
        <dbReference type="ChEBI" id="CHEBI:57380"/>
        <dbReference type="ChEBI" id="CHEBI:57783"/>
        <dbReference type="ChEBI" id="CHEBI:58349"/>
        <dbReference type="ChEBI" id="CHEBI:75627"/>
    </reaction>
    <physiologicalReaction direction="left-to-right" evidence="14">
        <dbReference type="Rhea" id="RHEA:81728"/>
    </physiologicalReaction>
</comment>
<comment type="catalytic activity">
    <reaction evidence="12">
        <text>18-methylnonadecanoyl-CoA + 2 NADPH + 2 H(+) = 18-methylnonadecan-1-ol + 2 NADP(+) + CoA</text>
        <dbReference type="Rhea" id="RHEA:81767"/>
        <dbReference type="ChEBI" id="CHEBI:15378"/>
        <dbReference type="ChEBI" id="CHEBI:57287"/>
        <dbReference type="ChEBI" id="CHEBI:57783"/>
        <dbReference type="ChEBI" id="CHEBI:58349"/>
        <dbReference type="ChEBI" id="CHEBI:84914"/>
        <dbReference type="ChEBI" id="CHEBI:231999"/>
    </reaction>
    <physiologicalReaction direction="left-to-right" evidence="12">
        <dbReference type="Rhea" id="RHEA:81768"/>
    </physiologicalReaction>
</comment>
<proteinExistence type="inferred from homology"/>
<evidence type="ECO:0000256" key="10">
    <source>
        <dbReference type="ARBA" id="ARBA00048521"/>
    </source>
</evidence>
<dbReference type="InterPro" id="IPR026055">
    <property type="entry name" value="FAR"/>
</dbReference>
<evidence type="ECO:0000256" key="8">
    <source>
        <dbReference type="ARBA" id="ARBA00047934"/>
    </source>
</evidence>
<dbReference type="GO" id="GO:0035336">
    <property type="term" value="P:long-chain fatty-acyl-CoA metabolic process"/>
    <property type="evidence" value="ECO:0007669"/>
    <property type="project" value="TreeGrafter"/>
</dbReference>
<comment type="function">
    <text evidence="15">Catalyzes the reduction of fatty acyl-CoA to fatty alcohols.</text>
</comment>
<dbReference type="Pfam" id="PF07993">
    <property type="entry name" value="NAD_binding_4"/>
    <property type="match status" value="1"/>
</dbReference>
<gene>
    <name evidence="17" type="ORF">GSTENG00037548001</name>
</gene>
<evidence type="ECO:0000256" key="15">
    <source>
        <dbReference type="RuleBase" id="RU363097"/>
    </source>
</evidence>
<keyword evidence="5" id="KW-0576">Peroxisome</keyword>
<evidence type="ECO:0000256" key="11">
    <source>
        <dbReference type="ARBA" id="ARBA00049089"/>
    </source>
</evidence>
<evidence type="ECO:0000256" key="13">
    <source>
        <dbReference type="ARBA" id="ARBA00049928"/>
    </source>
</evidence>
<comment type="catalytic activity">
    <reaction evidence="11">
        <text>a long-chain fatty acyl-CoA + 2 NADPH + 2 H(+) = a long-chain primary fatty alcohol + 2 NADP(+) + CoA</text>
        <dbReference type="Rhea" id="RHEA:52716"/>
        <dbReference type="ChEBI" id="CHEBI:15378"/>
        <dbReference type="ChEBI" id="CHEBI:57287"/>
        <dbReference type="ChEBI" id="CHEBI:57783"/>
        <dbReference type="ChEBI" id="CHEBI:58349"/>
        <dbReference type="ChEBI" id="CHEBI:77396"/>
        <dbReference type="ChEBI" id="CHEBI:83139"/>
        <dbReference type="EC" id="1.2.1.84"/>
    </reaction>
    <physiologicalReaction direction="left-to-right" evidence="11">
        <dbReference type="Rhea" id="RHEA:52717"/>
    </physiologicalReaction>
</comment>
<keyword evidence="15" id="KW-0560">Oxidoreductase</keyword>
<dbReference type="AlphaFoldDB" id="Q4TIM0"/>
<comment type="caution">
    <text evidence="17">The sequence shown here is derived from an EMBL/GenBank/DDBJ whole genome shotgun (WGS) entry which is preliminary data.</text>
</comment>
<dbReference type="KEGG" id="tng:GSTEN00037548G001"/>
<sequence length="67" mass="7748">DAVQLNVLATQKMLALARRMKHLQIFIHISTAYANCDRDLIEETIYPPPIDYRKLIDCLEYVLTSVV</sequence>
<comment type="subcellular location">
    <subcellularLocation>
        <location evidence="1">Peroxisome membrane</location>
        <topology evidence="1">Single-pass membrane protein</topology>
    </subcellularLocation>
</comment>
<keyword evidence="15" id="KW-0443">Lipid metabolism</keyword>
<dbReference type="EMBL" id="CAAE01001983">
    <property type="protein sequence ID" value="CAF87262.1"/>
    <property type="molecule type" value="Genomic_DNA"/>
</dbReference>
<dbReference type="EC" id="1.2.1.84" evidence="15"/>
<comment type="catalytic activity">
    <reaction evidence="7">
        <text>(9Z,12Z)-octadecadienoyl-CoA + 2 NADPH + 2 H(+) = (9Z,12Z)-octadecadien-1-ol + 2 NADP(+) + CoA</text>
        <dbReference type="Rhea" id="RHEA:36363"/>
        <dbReference type="ChEBI" id="CHEBI:15378"/>
        <dbReference type="ChEBI" id="CHEBI:57287"/>
        <dbReference type="ChEBI" id="CHEBI:57383"/>
        <dbReference type="ChEBI" id="CHEBI:57783"/>
        <dbReference type="ChEBI" id="CHEBI:58349"/>
        <dbReference type="ChEBI" id="CHEBI:73534"/>
    </reaction>
    <physiologicalReaction direction="left-to-right" evidence="7">
        <dbReference type="Rhea" id="RHEA:36364"/>
    </physiologicalReaction>
</comment>
<evidence type="ECO:0000256" key="6">
    <source>
        <dbReference type="ARBA" id="ARBA00045581"/>
    </source>
</evidence>